<sequence>MPIFISLLFKNIISIFVSIYVSSSQVSMTRNVASGGQDLQ</sequence>
<dbReference type="EMBL" id="AFYI01000002">
    <property type="protein sequence ID" value="EHB43013.1"/>
    <property type="molecule type" value="Genomic_DNA"/>
</dbReference>
<accession>A0A6C8GBM7</accession>
<organism evidence="1 2">
    <name type="scientific">Salmonella enterica subsp. enterica serovar Infantis str. SARB27</name>
    <dbReference type="NCBI Taxonomy" id="596155"/>
    <lineage>
        <taxon>Bacteria</taxon>
        <taxon>Pseudomonadati</taxon>
        <taxon>Pseudomonadota</taxon>
        <taxon>Gammaproteobacteria</taxon>
        <taxon>Enterobacterales</taxon>
        <taxon>Enterobacteriaceae</taxon>
        <taxon>Salmonella</taxon>
    </lineage>
</organism>
<comment type="caution">
    <text evidence="1">The sequence shown here is derived from an EMBL/GenBank/DDBJ whole genome shotgun (WGS) entry which is preliminary data.</text>
</comment>
<protein>
    <submittedName>
        <fullName evidence="1">Uncharacterized protein</fullName>
    </submittedName>
</protein>
<evidence type="ECO:0000313" key="2">
    <source>
        <dbReference type="Proteomes" id="UP000004564"/>
    </source>
</evidence>
<evidence type="ECO:0000313" key="1">
    <source>
        <dbReference type="EMBL" id="EHB43013.1"/>
    </source>
</evidence>
<dbReference type="Proteomes" id="UP000004564">
    <property type="component" value="Chromosome"/>
</dbReference>
<gene>
    <name evidence="1" type="ORF">SEENIN0B_02918</name>
</gene>
<dbReference type="AlphaFoldDB" id="A0A6C8GBM7"/>
<reference evidence="1 2" key="1">
    <citation type="submission" date="2011-09" db="EMBL/GenBank/DDBJ databases">
        <authorList>
            <person name="McClelland M."/>
            <person name="Clifton S."/>
            <person name="Porwollik S."/>
            <person name="Cheng P."/>
            <person name="Wollam A."/>
            <person name="Wang C."/>
            <person name="Pepin K."/>
            <person name="Bhonagiri V."/>
            <person name="Fulton R."/>
            <person name="Fulton L.F."/>
            <person name="Delehaunty K."/>
            <person name="Fronick C."/>
            <person name="O'Laughlin M."/>
            <person name="Godfrey J."/>
            <person name="Waligorski J."/>
            <person name="Appelbaum E."/>
            <person name="Farmer C."/>
            <person name="Strong C."/>
            <person name="Tomlinson C."/>
            <person name="Hou S."/>
            <person name="Minx P."/>
            <person name="Warren W."/>
            <person name="Wilson R.K."/>
        </authorList>
    </citation>
    <scope>NUCLEOTIDE SEQUENCE [LARGE SCALE GENOMIC DNA]</scope>
    <source>
        <strain evidence="2">SARB 27</strain>
    </source>
</reference>
<name>A0A6C8GBM7_SALIN</name>
<proteinExistence type="predicted"/>